<feature type="region of interest" description="Disordered" evidence="4">
    <location>
        <begin position="884"/>
        <end position="906"/>
    </location>
</feature>
<name>A0AAD3TX51_9TREE</name>
<feature type="compositionally biased region" description="Low complexity" evidence="4">
    <location>
        <begin position="835"/>
        <end position="853"/>
    </location>
</feature>
<feature type="compositionally biased region" description="Acidic residues" evidence="4">
    <location>
        <begin position="489"/>
        <end position="499"/>
    </location>
</feature>
<dbReference type="PROSITE" id="PS50005">
    <property type="entry name" value="TPR"/>
    <property type="match status" value="1"/>
</dbReference>
<keyword evidence="6" id="KW-1185">Reference proteome</keyword>
<evidence type="ECO:0000256" key="3">
    <source>
        <dbReference type="PROSITE-ProRule" id="PRU00339"/>
    </source>
</evidence>
<feature type="compositionally biased region" description="Basic and acidic residues" evidence="4">
    <location>
        <begin position="445"/>
        <end position="456"/>
    </location>
</feature>
<accession>A0AAD3TX51</accession>
<evidence type="ECO:0000256" key="1">
    <source>
        <dbReference type="ARBA" id="ARBA00002550"/>
    </source>
</evidence>
<comment type="caution">
    <text evidence="5">The sequence shown here is derived from an EMBL/GenBank/DDBJ whole genome shotgun (WGS) entry which is preliminary data.</text>
</comment>
<feature type="region of interest" description="Disordered" evidence="4">
    <location>
        <begin position="444"/>
        <end position="499"/>
    </location>
</feature>
<evidence type="ECO:0000256" key="2">
    <source>
        <dbReference type="ARBA" id="ARBA00038251"/>
    </source>
</evidence>
<dbReference type="SMART" id="SM00028">
    <property type="entry name" value="TPR"/>
    <property type="match status" value="6"/>
</dbReference>
<comment type="function">
    <text evidence="1">Involved in endocytosis.</text>
</comment>
<dbReference type="EMBL" id="BTCM01000005">
    <property type="protein sequence ID" value="GMK58530.1"/>
    <property type="molecule type" value="Genomic_DNA"/>
</dbReference>
<proteinExistence type="inferred from homology"/>
<evidence type="ECO:0008006" key="7">
    <source>
        <dbReference type="Google" id="ProtNLM"/>
    </source>
</evidence>
<organism evidence="5 6">
    <name type="scientific">Cutaneotrichosporon spelunceum</name>
    <dbReference type="NCBI Taxonomy" id="1672016"/>
    <lineage>
        <taxon>Eukaryota</taxon>
        <taxon>Fungi</taxon>
        <taxon>Dikarya</taxon>
        <taxon>Basidiomycota</taxon>
        <taxon>Agaricomycotina</taxon>
        <taxon>Tremellomycetes</taxon>
        <taxon>Trichosporonales</taxon>
        <taxon>Trichosporonaceae</taxon>
        <taxon>Cutaneotrichosporon</taxon>
    </lineage>
</organism>
<feature type="region of interest" description="Disordered" evidence="4">
    <location>
        <begin position="669"/>
        <end position="700"/>
    </location>
</feature>
<protein>
    <recommendedName>
        <fullName evidence="7">TPR-like protein</fullName>
    </recommendedName>
</protein>
<feature type="compositionally biased region" description="Basic and acidic residues" evidence="4">
    <location>
        <begin position="745"/>
        <end position="754"/>
    </location>
</feature>
<gene>
    <name evidence="5" type="ORF">CspeluHIS016_0505620</name>
</gene>
<feature type="compositionally biased region" description="Low complexity" evidence="4">
    <location>
        <begin position="675"/>
        <end position="692"/>
    </location>
</feature>
<evidence type="ECO:0000313" key="5">
    <source>
        <dbReference type="EMBL" id="GMK58530.1"/>
    </source>
</evidence>
<dbReference type="SUPFAM" id="SSF48452">
    <property type="entry name" value="TPR-like"/>
    <property type="match status" value="1"/>
</dbReference>
<comment type="similarity">
    <text evidence="2">Belongs to the YPP1 family.</text>
</comment>
<dbReference type="PANTHER" id="PTHR23083:SF464">
    <property type="entry name" value="TETRATRICOPEPTIDE REPEAT DOMAIN 7, ISOFORM A"/>
    <property type="match status" value="1"/>
</dbReference>
<dbReference type="PANTHER" id="PTHR23083">
    <property type="entry name" value="TETRATRICOPEPTIDE REPEAT PROTEIN, TPR"/>
    <property type="match status" value="1"/>
</dbReference>
<evidence type="ECO:0000313" key="6">
    <source>
        <dbReference type="Proteomes" id="UP001222932"/>
    </source>
</evidence>
<feature type="compositionally biased region" description="Polar residues" evidence="4">
    <location>
        <begin position="763"/>
        <end position="774"/>
    </location>
</feature>
<dbReference type="Pfam" id="PF13432">
    <property type="entry name" value="TPR_16"/>
    <property type="match status" value="2"/>
</dbReference>
<reference evidence="5" key="1">
    <citation type="journal article" date="2023" name="BMC Genomics">
        <title>Chromosome-level genome assemblies of Cutaneotrichosporon spp. (Trichosporonales, Basidiomycota) reveal imbalanced evolution between nucleotide sequences and chromosome synteny.</title>
        <authorList>
            <person name="Kobayashi Y."/>
            <person name="Kayamori A."/>
            <person name="Aoki K."/>
            <person name="Shiwa Y."/>
            <person name="Matsutani M."/>
            <person name="Fujita N."/>
            <person name="Sugita T."/>
            <person name="Iwasaki W."/>
            <person name="Tanaka N."/>
            <person name="Takashima M."/>
        </authorList>
    </citation>
    <scope>NUCLEOTIDE SEQUENCE</scope>
    <source>
        <strain evidence="5">HIS016</strain>
    </source>
</reference>
<evidence type="ECO:0000256" key="4">
    <source>
        <dbReference type="SAM" id="MobiDB-lite"/>
    </source>
</evidence>
<reference evidence="5" key="2">
    <citation type="submission" date="2023-06" db="EMBL/GenBank/DDBJ databases">
        <authorList>
            <person name="Kobayashi Y."/>
            <person name="Kayamori A."/>
            <person name="Aoki K."/>
            <person name="Shiwa Y."/>
            <person name="Fujita N."/>
            <person name="Sugita T."/>
            <person name="Iwasaki W."/>
            <person name="Tanaka N."/>
            <person name="Takashima M."/>
        </authorList>
    </citation>
    <scope>NUCLEOTIDE SEQUENCE</scope>
    <source>
        <strain evidence="5">HIS016</strain>
    </source>
</reference>
<dbReference type="Proteomes" id="UP001222932">
    <property type="component" value="Unassembled WGS sequence"/>
</dbReference>
<dbReference type="InterPro" id="IPR019734">
    <property type="entry name" value="TPR_rpt"/>
</dbReference>
<sequence>MSRYGVGSATGTKGAHYKTNLGAVLVRGAWAETDPGATPNGAALSWSELIRKWAKHTGGNAELVGALRSIAAADLGRSQRDTDGPDGASDDAWRLAGWSRAPLSSPEQVKTAFQDLTALSPTKLTVAEGRSAALTSAYALYVLADYDSALNAYGSFDWASDPTEGVVPDDAAVTERIRARAVQGMCFELASRPDTSLALQCYREAAKLLDKLNVQPLTIPSYLQAPNAIKAQPQSTDQREIMRYISTALTRATCIAAHTSESQLTLRVLRTYHALASGWPKDLRARQRQRMLNLYLAALFENFPPAGATVPEPCLLNGGSATRTARATWHAEVVDAFRYGQRLLDSTTSFPQAGEFNAAVIEFATQVSMFPGHEQRLARDAVTVLWWATNLTFQSQLILRRLTCLLPTIGDTTEARRVFELYVDTVLKARLADDPDSTLALQRQRTLEDVEPEAKPNDNPNDNPNGQAGDKQNGKPTDASGDSDKNDIEDSTDPEMDSDTDFVNTLLVGTQLLLTDLGDATEAWRYVTLAGDVVRNGNVSPKITALVEENKGVVRLAMSTNDADIIERPKFQAQAINHLRKATGLDTSSARAFYHLGYAEASARSIQPGLQAVREALELDGRSVHSWHLLALLLTASGDWEGAQKACEAGVALWEAKDEALAADERDLPAVNGHSSSSSHPLISSDGSLAPLTPAPTPPTARFHRLESVIQLRMTLNIVTEKLRGPDVALEQQQELFLFFSQRTEKGERTERRRSGTIISTRAPSAQDSTSGTAHRSPVPPTEVTIQPPSPRRGSPAGASVTTVEANENAIEDVRRRGSRRLNRKKNLVPKHLHVPSVARPSSHSRSSSMPSSTLRPDAIPRSRATSAVSGYGAPSIAPTAVHSHYAGLGGRGPPPPPLKHVVRRSPQEERLLSDLWLMSAASFRRSGKLDQSLVAIEEAETRDPENPAVWVQLGLWNRAANKGEDALAAFTKSLLLRPDYPPGAVGIARLHVEAGAVDLAHSLLSQLVQDRGWDVPEAWYSLAMVCERQDRAARARECLVYALQLERTRCCRALADALPRWSE</sequence>
<dbReference type="AlphaFoldDB" id="A0AAD3TX51"/>
<keyword evidence="3" id="KW-0802">TPR repeat</keyword>
<feature type="repeat" description="TPR" evidence="3">
    <location>
        <begin position="948"/>
        <end position="981"/>
    </location>
</feature>
<feature type="compositionally biased region" description="Basic residues" evidence="4">
    <location>
        <begin position="817"/>
        <end position="834"/>
    </location>
</feature>
<dbReference type="Gene3D" id="1.25.40.10">
    <property type="entry name" value="Tetratricopeptide repeat domain"/>
    <property type="match status" value="2"/>
</dbReference>
<dbReference type="InterPro" id="IPR051722">
    <property type="entry name" value="Endocytosis_PI4K-reg_protein"/>
</dbReference>
<dbReference type="InterPro" id="IPR011990">
    <property type="entry name" value="TPR-like_helical_dom_sf"/>
</dbReference>
<feature type="region of interest" description="Disordered" evidence="4">
    <location>
        <begin position="745"/>
        <end position="872"/>
    </location>
</feature>